<protein>
    <recommendedName>
        <fullName evidence="3">tetrahydrofolate synthase</fullName>
        <ecNumber evidence="3">6.3.2.17</ecNumber>
    </recommendedName>
</protein>
<gene>
    <name evidence="11" type="ORF">METZ01_LOCUS356920</name>
</gene>
<keyword evidence="6" id="KW-0547">Nucleotide-binding</keyword>
<name>A0A382S2D2_9ZZZZ</name>
<evidence type="ECO:0000256" key="5">
    <source>
        <dbReference type="ARBA" id="ARBA00022723"/>
    </source>
</evidence>
<dbReference type="PANTHER" id="PTHR11136">
    <property type="entry name" value="FOLYLPOLYGLUTAMATE SYNTHASE-RELATED"/>
    <property type="match status" value="1"/>
</dbReference>
<organism evidence="11">
    <name type="scientific">marine metagenome</name>
    <dbReference type="NCBI Taxonomy" id="408172"/>
    <lineage>
        <taxon>unclassified sequences</taxon>
        <taxon>metagenomes</taxon>
        <taxon>ecological metagenomes</taxon>
    </lineage>
</organism>
<dbReference type="GO" id="GO:0005524">
    <property type="term" value="F:ATP binding"/>
    <property type="evidence" value="ECO:0007669"/>
    <property type="project" value="UniProtKB-KW"/>
</dbReference>
<comment type="cofactor">
    <cofactor evidence="1">
        <name>Mg(2+)</name>
        <dbReference type="ChEBI" id="CHEBI:18420"/>
    </cofactor>
</comment>
<dbReference type="PROSITE" id="PS01012">
    <property type="entry name" value="FOLYLPOLYGLU_SYNT_2"/>
    <property type="match status" value="1"/>
</dbReference>
<dbReference type="GO" id="GO:0046872">
    <property type="term" value="F:metal ion binding"/>
    <property type="evidence" value="ECO:0007669"/>
    <property type="project" value="UniProtKB-KW"/>
</dbReference>
<evidence type="ECO:0000256" key="3">
    <source>
        <dbReference type="ARBA" id="ARBA00013025"/>
    </source>
</evidence>
<dbReference type="EMBL" id="UINC01125911">
    <property type="protein sequence ID" value="SVD04066.1"/>
    <property type="molecule type" value="Genomic_DNA"/>
</dbReference>
<evidence type="ECO:0000313" key="11">
    <source>
        <dbReference type="EMBL" id="SVD04066.1"/>
    </source>
</evidence>
<dbReference type="AlphaFoldDB" id="A0A382S2D2"/>
<comment type="catalytic activity">
    <reaction evidence="9">
        <text>(6S)-5,6,7,8-tetrahydrofolyl-(gamma-L-Glu)(n) + L-glutamate + ATP = (6S)-5,6,7,8-tetrahydrofolyl-(gamma-L-Glu)(n+1) + ADP + phosphate + H(+)</text>
        <dbReference type="Rhea" id="RHEA:10580"/>
        <dbReference type="Rhea" id="RHEA-COMP:14738"/>
        <dbReference type="Rhea" id="RHEA-COMP:14740"/>
        <dbReference type="ChEBI" id="CHEBI:15378"/>
        <dbReference type="ChEBI" id="CHEBI:29985"/>
        <dbReference type="ChEBI" id="CHEBI:30616"/>
        <dbReference type="ChEBI" id="CHEBI:43474"/>
        <dbReference type="ChEBI" id="CHEBI:141005"/>
        <dbReference type="ChEBI" id="CHEBI:456216"/>
        <dbReference type="EC" id="6.3.2.17"/>
    </reaction>
</comment>
<dbReference type="InterPro" id="IPR001645">
    <property type="entry name" value="Folylpolyglutamate_synth"/>
</dbReference>
<feature type="non-terminal residue" evidence="11">
    <location>
        <position position="309"/>
    </location>
</feature>
<dbReference type="GO" id="GO:0004326">
    <property type="term" value="F:tetrahydrofolylpolyglutamate synthase activity"/>
    <property type="evidence" value="ECO:0007669"/>
    <property type="project" value="UniProtKB-EC"/>
</dbReference>
<accession>A0A382S2D2</accession>
<keyword evidence="7" id="KW-0067">ATP-binding</keyword>
<evidence type="ECO:0000256" key="8">
    <source>
        <dbReference type="ARBA" id="ARBA00022842"/>
    </source>
</evidence>
<dbReference type="GO" id="GO:0005737">
    <property type="term" value="C:cytoplasm"/>
    <property type="evidence" value="ECO:0007669"/>
    <property type="project" value="TreeGrafter"/>
</dbReference>
<dbReference type="EC" id="6.3.2.17" evidence="3"/>
<dbReference type="SUPFAM" id="SSF53623">
    <property type="entry name" value="MurD-like peptide ligases, catalytic domain"/>
    <property type="match status" value="1"/>
</dbReference>
<dbReference type="InterPro" id="IPR013221">
    <property type="entry name" value="Mur_ligase_cen"/>
</dbReference>
<dbReference type="Pfam" id="PF08245">
    <property type="entry name" value="Mur_ligase_M"/>
    <property type="match status" value="1"/>
</dbReference>
<evidence type="ECO:0000256" key="1">
    <source>
        <dbReference type="ARBA" id="ARBA00001946"/>
    </source>
</evidence>
<proteinExistence type="inferred from homology"/>
<reference evidence="11" key="1">
    <citation type="submission" date="2018-05" db="EMBL/GenBank/DDBJ databases">
        <authorList>
            <person name="Lanie J.A."/>
            <person name="Ng W.-L."/>
            <person name="Kazmierczak K.M."/>
            <person name="Andrzejewski T.M."/>
            <person name="Davidsen T.M."/>
            <person name="Wayne K.J."/>
            <person name="Tettelin H."/>
            <person name="Glass J.I."/>
            <person name="Rusch D."/>
            <person name="Podicherti R."/>
            <person name="Tsui H.-C.T."/>
            <person name="Winkler M.E."/>
        </authorList>
    </citation>
    <scope>NUCLEOTIDE SEQUENCE</scope>
</reference>
<dbReference type="FunFam" id="3.40.1190.10:FF:000011">
    <property type="entry name" value="Folylpolyglutamate synthase/dihydrofolate synthase"/>
    <property type="match status" value="1"/>
</dbReference>
<keyword evidence="8" id="KW-0460">Magnesium</keyword>
<dbReference type="InterPro" id="IPR018109">
    <property type="entry name" value="Folylpolyglutamate_synth_CS"/>
</dbReference>
<dbReference type="Gene3D" id="3.40.1190.10">
    <property type="entry name" value="Mur-like, catalytic domain"/>
    <property type="match status" value="1"/>
</dbReference>
<dbReference type="InterPro" id="IPR036565">
    <property type="entry name" value="Mur-like_cat_sf"/>
</dbReference>
<evidence type="ECO:0000256" key="9">
    <source>
        <dbReference type="ARBA" id="ARBA00047493"/>
    </source>
</evidence>
<evidence type="ECO:0000256" key="7">
    <source>
        <dbReference type="ARBA" id="ARBA00022840"/>
    </source>
</evidence>
<evidence type="ECO:0000256" key="2">
    <source>
        <dbReference type="ARBA" id="ARBA00008276"/>
    </source>
</evidence>
<evidence type="ECO:0000256" key="4">
    <source>
        <dbReference type="ARBA" id="ARBA00022598"/>
    </source>
</evidence>
<evidence type="ECO:0000259" key="10">
    <source>
        <dbReference type="Pfam" id="PF08245"/>
    </source>
</evidence>
<keyword evidence="4" id="KW-0436">Ligase</keyword>
<dbReference type="PANTHER" id="PTHR11136:SF0">
    <property type="entry name" value="DIHYDROFOLATE SYNTHETASE-RELATED"/>
    <property type="match status" value="1"/>
</dbReference>
<sequence length="309" mass="34165">MKRSATYKNCLDRLLTLLDFEKFSGPRGPRVKFNLSRMYALLSLLGDPHKNGRVIHVAGSKGKGSVTAMVSSILCSNGYQVGMFSSPHIHTFRERIRINGKPISKEVFVDLVEKVWPMIQEIGSRTSFGAVTLFETLTAMAFVHFKESKTDFQVVEVGLGGKLDSTNVVDPMVTVITPISFDHMHILGDTLTDIATEKAGIIKKGVPVIVAPQSSEAMEVIRNVARTKDAPILEVESDFEWLLNNRDLKKQSVRIQTIYKTYFVNLSLLGNYQIANAATAIGVVERLQSLGHDISSDAISQGLENVVWP</sequence>
<feature type="domain" description="Mur ligase central" evidence="10">
    <location>
        <begin position="57"/>
        <end position="284"/>
    </location>
</feature>
<keyword evidence="5" id="KW-0479">Metal-binding</keyword>
<evidence type="ECO:0000256" key="6">
    <source>
        <dbReference type="ARBA" id="ARBA00022741"/>
    </source>
</evidence>
<comment type="similarity">
    <text evidence="2">Belongs to the folylpolyglutamate synthase family.</text>
</comment>
<dbReference type="GO" id="GO:0008841">
    <property type="term" value="F:dihydrofolate synthase activity"/>
    <property type="evidence" value="ECO:0007669"/>
    <property type="project" value="TreeGrafter"/>
</dbReference>
<dbReference type="NCBIfam" id="TIGR01499">
    <property type="entry name" value="folC"/>
    <property type="match status" value="1"/>
</dbReference>